<reference evidence="1" key="2">
    <citation type="journal article" date="2015" name="Fish Shellfish Immunol.">
        <title>Early steps in the European eel (Anguilla anguilla)-Vibrio vulnificus interaction in the gills: Role of the RtxA13 toxin.</title>
        <authorList>
            <person name="Callol A."/>
            <person name="Pajuelo D."/>
            <person name="Ebbesson L."/>
            <person name="Teles M."/>
            <person name="MacKenzie S."/>
            <person name="Amaro C."/>
        </authorList>
    </citation>
    <scope>NUCLEOTIDE SEQUENCE</scope>
</reference>
<organism evidence="1">
    <name type="scientific">Anguilla anguilla</name>
    <name type="common">European freshwater eel</name>
    <name type="synonym">Muraena anguilla</name>
    <dbReference type="NCBI Taxonomy" id="7936"/>
    <lineage>
        <taxon>Eukaryota</taxon>
        <taxon>Metazoa</taxon>
        <taxon>Chordata</taxon>
        <taxon>Craniata</taxon>
        <taxon>Vertebrata</taxon>
        <taxon>Euteleostomi</taxon>
        <taxon>Actinopterygii</taxon>
        <taxon>Neopterygii</taxon>
        <taxon>Teleostei</taxon>
        <taxon>Anguilliformes</taxon>
        <taxon>Anguillidae</taxon>
        <taxon>Anguilla</taxon>
    </lineage>
</organism>
<accession>A0A0E9QLV8</accession>
<name>A0A0E9QLV8_ANGAN</name>
<proteinExistence type="predicted"/>
<reference evidence="1" key="1">
    <citation type="submission" date="2014-11" db="EMBL/GenBank/DDBJ databases">
        <authorList>
            <person name="Amaro Gonzalez C."/>
        </authorList>
    </citation>
    <scope>NUCLEOTIDE SEQUENCE</scope>
</reference>
<sequence>MDLLVFCVFVNPCQGSSFLYNYIVPEQVSWSTLLLSSAI</sequence>
<dbReference type="AlphaFoldDB" id="A0A0E9QLV8"/>
<evidence type="ECO:0000313" key="1">
    <source>
        <dbReference type="EMBL" id="JAH17295.1"/>
    </source>
</evidence>
<dbReference type="EMBL" id="GBXM01091282">
    <property type="protein sequence ID" value="JAH17295.1"/>
    <property type="molecule type" value="Transcribed_RNA"/>
</dbReference>
<protein>
    <submittedName>
        <fullName evidence="1">Uncharacterized protein</fullName>
    </submittedName>
</protein>